<dbReference type="Proteomes" id="UP000254329">
    <property type="component" value="Unassembled WGS sequence"/>
</dbReference>
<dbReference type="AlphaFoldDB" id="A0A377HQY8"/>
<gene>
    <name evidence="1" type="ORF">NCTC1659_00024</name>
</gene>
<keyword evidence="2" id="KW-1185">Reference proteome</keyword>
<sequence length="124" mass="14338">MMNKCTNEIQVLQKEIKSVLDEIGWKQTDLARKICESKSNSGIPDCDIDEEKEYQKLKKQLSRCTTDIGILDQIMQVIIEDPSVKNKGFIRIPKVGIKDFTQDEQKLLISIEDISKKFFEKESL</sequence>
<evidence type="ECO:0000313" key="1">
    <source>
        <dbReference type="EMBL" id="STO58812.1"/>
    </source>
</evidence>
<dbReference type="EMBL" id="UGHF01000001">
    <property type="protein sequence ID" value="STO58812.1"/>
    <property type="molecule type" value="Genomic_DNA"/>
</dbReference>
<organism evidence="1 2">
    <name type="scientific">Canicola haemoglobinophilus</name>
    <dbReference type="NCBI Taxonomy" id="733"/>
    <lineage>
        <taxon>Bacteria</taxon>
        <taxon>Pseudomonadati</taxon>
        <taxon>Pseudomonadota</taxon>
        <taxon>Gammaproteobacteria</taxon>
        <taxon>Pasteurellales</taxon>
        <taxon>Pasteurellaceae</taxon>
        <taxon>Canicola</taxon>
    </lineage>
</organism>
<evidence type="ECO:0000313" key="2">
    <source>
        <dbReference type="Proteomes" id="UP000254329"/>
    </source>
</evidence>
<reference evidence="1 2" key="1">
    <citation type="submission" date="2018-06" db="EMBL/GenBank/DDBJ databases">
        <authorList>
            <consortium name="Pathogen Informatics"/>
            <person name="Doyle S."/>
        </authorList>
    </citation>
    <scope>NUCLEOTIDE SEQUENCE [LARGE SCALE GENOMIC DNA]</scope>
    <source>
        <strain evidence="1 2">NCTC1659</strain>
    </source>
</reference>
<protein>
    <submittedName>
        <fullName evidence="1">Uncharacterized protein</fullName>
    </submittedName>
</protein>
<proteinExistence type="predicted"/>
<accession>A0A377HQY8</accession>
<name>A0A377HQY8_9PAST</name>